<dbReference type="InterPro" id="IPR019786">
    <property type="entry name" value="Zinc_finger_PHD-type_CS"/>
</dbReference>
<proteinExistence type="inferred from homology"/>
<dbReference type="GO" id="GO:0003682">
    <property type="term" value="F:chromatin binding"/>
    <property type="evidence" value="ECO:0007669"/>
    <property type="project" value="TreeGrafter"/>
</dbReference>
<evidence type="ECO:0000256" key="14">
    <source>
        <dbReference type="SAM" id="MobiDB-lite"/>
    </source>
</evidence>
<feature type="compositionally biased region" description="Basic and acidic residues" evidence="14">
    <location>
        <begin position="637"/>
        <end position="646"/>
    </location>
</feature>
<dbReference type="GO" id="GO:0043565">
    <property type="term" value="F:sequence-specific DNA binding"/>
    <property type="evidence" value="ECO:0007669"/>
    <property type="project" value="UniProtKB-ARBA"/>
</dbReference>
<dbReference type="InterPro" id="IPR013083">
    <property type="entry name" value="Znf_RING/FYVE/PHD"/>
</dbReference>
<dbReference type="InterPro" id="IPR011011">
    <property type="entry name" value="Znf_FYVE_PHD"/>
</dbReference>
<evidence type="ECO:0000259" key="15">
    <source>
        <dbReference type="PROSITE" id="PS50016"/>
    </source>
</evidence>
<evidence type="ECO:0000256" key="2">
    <source>
        <dbReference type="ARBA" id="ARBA00007427"/>
    </source>
</evidence>
<keyword evidence="3" id="KW-0479">Metal-binding</keyword>
<keyword evidence="4 12" id="KW-0863">Zinc-finger</keyword>
<evidence type="ECO:0000256" key="11">
    <source>
        <dbReference type="PROSITE-ProRule" id="PRU00108"/>
    </source>
</evidence>
<dbReference type="SUPFAM" id="SSF57903">
    <property type="entry name" value="FYVE/PHD zinc finger"/>
    <property type="match status" value="1"/>
</dbReference>
<dbReference type="Gene3D" id="3.30.40.10">
    <property type="entry name" value="Zinc/RING finger domain, C3HC4 (zinc finger)"/>
    <property type="match status" value="1"/>
</dbReference>
<dbReference type="EMBL" id="JAXIOK010000019">
    <property type="protein sequence ID" value="KAK4747823.1"/>
    <property type="molecule type" value="Genomic_DNA"/>
</dbReference>
<dbReference type="GO" id="GO:0010557">
    <property type="term" value="P:positive regulation of macromolecule biosynthetic process"/>
    <property type="evidence" value="ECO:0007669"/>
    <property type="project" value="UniProtKB-ARBA"/>
</dbReference>
<dbReference type="SMART" id="SM00249">
    <property type="entry name" value="PHD"/>
    <property type="match status" value="1"/>
</dbReference>
<dbReference type="FunFam" id="3.30.40.10:FF:000270">
    <property type="entry name" value="pathogenesis-related homeodomain protein-like"/>
    <property type="match status" value="1"/>
</dbReference>
<evidence type="ECO:0000256" key="4">
    <source>
        <dbReference type="ARBA" id="ARBA00022771"/>
    </source>
</evidence>
<evidence type="ECO:0000256" key="6">
    <source>
        <dbReference type="ARBA" id="ARBA00023015"/>
    </source>
</evidence>
<comment type="caution">
    <text evidence="17">The sequence shown here is derived from an EMBL/GenBank/DDBJ whole genome shotgun (WGS) entry which is preliminary data.</text>
</comment>
<feature type="region of interest" description="Disordered" evidence="14">
    <location>
        <begin position="494"/>
        <end position="747"/>
    </location>
</feature>
<dbReference type="InterPro" id="IPR019787">
    <property type="entry name" value="Znf_PHD-finger"/>
</dbReference>
<dbReference type="InterPro" id="IPR001356">
    <property type="entry name" value="HD"/>
</dbReference>
<feature type="compositionally biased region" description="Basic and acidic residues" evidence="14">
    <location>
        <begin position="694"/>
        <end position="703"/>
    </location>
</feature>
<dbReference type="GO" id="GO:0008270">
    <property type="term" value="F:zinc ion binding"/>
    <property type="evidence" value="ECO:0007669"/>
    <property type="project" value="UniProtKB-KW"/>
</dbReference>
<keyword evidence="8 11" id="KW-0371">Homeobox</keyword>
<dbReference type="CDD" id="cd00086">
    <property type="entry name" value="homeodomain"/>
    <property type="match status" value="1"/>
</dbReference>
<dbReference type="Proteomes" id="UP001345219">
    <property type="component" value="Chromosome 12"/>
</dbReference>
<evidence type="ECO:0000256" key="8">
    <source>
        <dbReference type="ARBA" id="ARBA00023155"/>
    </source>
</evidence>
<sequence length="872" mass="96546">MQFFCSAWSFEGTVNIMTGNEEGKQQMEKVVSDSVQAGPNAQYAFEVPPGDVTCDSQHVETSTAGNDMANETGEFNSSGVTKLLDEKDQLDSGGLHIEGVGCIANESLHHPSEDVSQNSPSKDTMILPEIVGERNATDVSPCHIYAELNNDIGCSSEDLRNDSTKKSYENGLVEVEVIQNPVEPIISQEPNLADSAEPVLEGLEICVEDRTNCELTEHFEIPVEVVYNLDHLETSPLKAVENFDRAGHINKWNTRRSKKDYMLRSSGNKRSRQSMASEISEILESINQTGNTTANEESNHTRRKEKRTMKVISDEYLRIKRNLSYMLNRIHYERSLIDAYSSEGWKGLSLEKLKPEKELQRATSEIVNRKLKIRDLFQRLESMCSEGRQLSEDLFDDEGMIDSEDIFCAKCGSKDLSLDNDIILCDGACERGFHQFCLEPPLLKEDIPPGDEGWLCPGCDCKVDCLDMLNESQGTNLSIKDRWQKVFPEAVKAVNQDPASGLSSDDSEDEDFDPDRPRAHGSLERNESSSDGSEYATASDNSEPRRIDSQYLGLPSDDSEDDDFDPNAPNADTAKAESSSSDFTSDSEDLESALVNDDPHGSKGISKSASLRGRKGPKRKSFKGGGKKQVMNYNLKLSRESEHRESGAAPVSARRIVGRLDYKRLHDEAYGGTSSDSSDDEDWTDTPSPKRRKCGDGDERQLTEENGAGLTKPQSRRKSGGTCTPAKAKPTDAKNQTSGSRRLGEDVKKRLCEVFASHLYPDRATRESLSAELGITLAQVSKWFGHARWSLNHPPVKRANAPSKKVKKEASNSPQANTKSSEEMLPSGVSGIREMSVPIPNSSQREDKRGNALLEQSEEADNRQRSAPGKKC</sequence>
<keyword evidence="18" id="KW-1185">Reference proteome</keyword>
<evidence type="ECO:0000256" key="13">
    <source>
        <dbReference type="RuleBase" id="RU000682"/>
    </source>
</evidence>
<dbReference type="AlphaFoldDB" id="A0AAN7GMZ6"/>
<dbReference type="PROSITE" id="PS50016">
    <property type="entry name" value="ZF_PHD_2"/>
    <property type="match status" value="1"/>
</dbReference>
<keyword evidence="6" id="KW-0805">Transcription regulation</keyword>
<dbReference type="PROSITE" id="PS50071">
    <property type="entry name" value="HOMEOBOX_2"/>
    <property type="match status" value="1"/>
</dbReference>
<keyword evidence="7 11" id="KW-0238">DNA-binding</keyword>
<dbReference type="InterPro" id="IPR009057">
    <property type="entry name" value="Homeodomain-like_sf"/>
</dbReference>
<reference evidence="17 18" key="1">
    <citation type="journal article" date="2023" name="Hortic Res">
        <title>Pangenome of water caltrop reveals structural variations and asymmetric subgenome divergence after allopolyploidization.</title>
        <authorList>
            <person name="Zhang X."/>
            <person name="Chen Y."/>
            <person name="Wang L."/>
            <person name="Yuan Y."/>
            <person name="Fang M."/>
            <person name="Shi L."/>
            <person name="Lu R."/>
            <person name="Comes H.P."/>
            <person name="Ma Y."/>
            <person name="Chen Y."/>
            <person name="Huang G."/>
            <person name="Zhou Y."/>
            <person name="Zheng Z."/>
            <person name="Qiu Y."/>
        </authorList>
    </citation>
    <scope>NUCLEOTIDE SEQUENCE [LARGE SCALE GENOMIC DNA]</scope>
    <source>
        <tissue evidence="17">Roots</tissue>
    </source>
</reference>
<feature type="compositionally biased region" description="Basic and acidic residues" evidence="14">
    <location>
        <begin position="514"/>
        <end position="528"/>
    </location>
</feature>
<feature type="region of interest" description="Disordered" evidence="14">
    <location>
        <begin position="792"/>
        <end position="872"/>
    </location>
</feature>
<name>A0AAN7GMZ6_9MYRT</name>
<feature type="compositionally biased region" description="Basic and acidic residues" evidence="14">
    <location>
        <begin position="658"/>
        <end position="669"/>
    </location>
</feature>
<dbReference type="InterPro" id="IPR001965">
    <property type="entry name" value="Znf_PHD"/>
</dbReference>
<feature type="region of interest" description="Disordered" evidence="14">
    <location>
        <begin position="285"/>
        <end position="306"/>
    </location>
</feature>
<dbReference type="Pfam" id="PF00628">
    <property type="entry name" value="PHD"/>
    <property type="match status" value="1"/>
</dbReference>
<evidence type="ECO:0000313" key="17">
    <source>
        <dbReference type="EMBL" id="KAK4747823.1"/>
    </source>
</evidence>
<feature type="DNA-binding region" description="Homeobox" evidence="11">
    <location>
        <begin position="736"/>
        <end position="795"/>
    </location>
</feature>
<keyword evidence="10 11" id="KW-0539">Nucleus</keyword>
<feature type="compositionally biased region" description="Basic residues" evidence="14">
    <location>
        <begin position="612"/>
        <end position="626"/>
    </location>
</feature>
<dbReference type="SMART" id="SM00389">
    <property type="entry name" value="HOX"/>
    <property type="match status" value="1"/>
</dbReference>
<keyword evidence="5" id="KW-0862">Zinc</keyword>
<dbReference type="InterPro" id="IPR045876">
    <property type="entry name" value="PRHA-like_PHD-finger"/>
</dbReference>
<keyword evidence="9" id="KW-0804">Transcription</keyword>
<dbReference type="PANTHER" id="PTHR12628">
    <property type="entry name" value="POLYCOMB-LIKE TRANSCRIPTION FACTOR"/>
    <property type="match status" value="1"/>
</dbReference>
<feature type="compositionally biased region" description="Polar residues" evidence="14">
    <location>
        <begin position="529"/>
        <end position="541"/>
    </location>
</feature>
<evidence type="ECO:0000256" key="3">
    <source>
        <dbReference type="ARBA" id="ARBA00022723"/>
    </source>
</evidence>
<evidence type="ECO:0000256" key="10">
    <source>
        <dbReference type="ARBA" id="ARBA00023242"/>
    </source>
</evidence>
<dbReference type="GO" id="GO:0006355">
    <property type="term" value="P:regulation of DNA-templated transcription"/>
    <property type="evidence" value="ECO:0007669"/>
    <property type="project" value="UniProtKB-ARBA"/>
</dbReference>
<dbReference type="Gene3D" id="1.10.10.60">
    <property type="entry name" value="Homeodomain-like"/>
    <property type="match status" value="1"/>
</dbReference>
<evidence type="ECO:0000313" key="18">
    <source>
        <dbReference type="Proteomes" id="UP001345219"/>
    </source>
</evidence>
<protein>
    <submittedName>
        <fullName evidence="17">Uncharacterized protein</fullName>
    </submittedName>
</protein>
<comment type="subcellular location">
    <subcellularLocation>
        <location evidence="1 11 13">Nucleus</location>
    </subcellularLocation>
</comment>
<dbReference type="PANTHER" id="PTHR12628:SF13">
    <property type="entry name" value="HOMEOBOX PROTEIN HAT3.1"/>
    <property type="match status" value="1"/>
</dbReference>
<evidence type="ECO:0000256" key="1">
    <source>
        <dbReference type="ARBA" id="ARBA00004123"/>
    </source>
</evidence>
<dbReference type="SUPFAM" id="SSF46689">
    <property type="entry name" value="Homeodomain-like"/>
    <property type="match status" value="1"/>
</dbReference>
<organism evidence="17 18">
    <name type="scientific">Trapa incisa</name>
    <dbReference type="NCBI Taxonomy" id="236973"/>
    <lineage>
        <taxon>Eukaryota</taxon>
        <taxon>Viridiplantae</taxon>
        <taxon>Streptophyta</taxon>
        <taxon>Embryophyta</taxon>
        <taxon>Tracheophyta</taxon>
        <taxon>Spermatophyta</taxon>
        <taxon>Magnoliopsida</taxon>
        <taxon>eudicotyledons</taxon>
        <taxon>Gunneridae</taxon>
        <taxon>Pentapetalae</taxon>
        <taxon>rosids</taxon>
        <taxon>malvids</taxon>
        <taxon>Myrtales</taxon>
        <taxon>Lythraceae</taxon>
        <taxon>Trapa</taxon>
    </lineage>
</organism>
<dbReference type="Pfam" id="PF00046">
    <property type="entry name" value="Homeodomain"/>
    <property type="match status" value="1"/>
</dbReference>
<dbReference type="GO" id="GO:0045814">
    <property type="term" value="P:negative regulation of gene expression, epigenetic"/>
    <property type="evidence" value="ECO:0007669"/>
    <property type="project" value="TreeGrafter"/>
</dbReference>
<comment type="similarity">
    <text evidence="2">Belongs to the PHD-associated homeobox family.</text>
</comment>
<dbReference type="GO" id="GO:0005634">
    <property type="term" value="C:nucleus"/>
    <property type="evidence" value="ECO:0007669"/>
    <property type="project" value="UniProtKB-SubCell"/>
</dbReference>
<feature type="domain" description="PHD-type" evidence="15">
    <location>
        <begin position="405"/>
        <end position="462"/>
    </location>
</feature>
<gene>
    <name evidence="17" type="ORF">SAY87_014409</name>
</gene>
<feature type="compositionally biased region" description="Polar residues" evidence="14">
    <location>
        <begin position="285"/>
        <end position="296"/>
    </location>
</feature>
<dbReference type="PROSITE" id="PS01359">
    <property type="entry name" value="ZF_PHD_1"/>
    <property type="match status" value="1"/>
</dbReference>
<evidence type="ECO:0000256" key="5">
    <source>
        <dbReference type="ARBA" id="ARBA00022833"/>
    </source>
</evidence>
<evidence type="ECO:0000256" key="9">
    <source>
        <dbReference type="ARBA" id="ARBA00023163"/>
    </source>
</evidence>
<dbReference type="CDD" id="cd15504">
    <property type="entry name" value="PHD_PRHA_like"/>
    <property type="match status" value="1"/>
</dbReference>
<accession>A0AAN7GMZ6</accession>
<feature type="domain" description="Homeobox" evidence="16">
    <location>
        <begin position="734"/>
        <end position="794"/>
    </location>
</feature>
<evidence type="ECO:0000256" key="7">
    <source>
        <dbReference type="ARBA" id="ARBA00023125"/>
    </source>
</evidence>
<evidence type="ECO:0000259" key="16">
    <source>
        <dbReference type="PROSITE" id="PS50071"/>
    </source>
</evidence>
<evidence type="ECO:0000256" key="12">
    <source>
        <dbReference type="PROSITE-ProRule" id="PRU00146"/>
    </source>
</evidence>
<feature type="compositionally biased region" description="Low complexity" evidence="14">
    <location>
        <begin position="566"/>
        <end position="584"/>
    </location>
</feature>